<feature type="coiled-coil region" evidence="1">
    <location>
        <begin position="320"/>
        <end position="370"/>
    </location>
</feature>
<proteinExistence type="predicted"/>
<dbReference type="SUPFAM" id="SSF52540">
    <property type="entry name" value="P-loop containing nucleoside triphosphate hydrolases"/>
    <property type="match status" value="1"/>
</dbReference>
<comment type="caution">
    <text evidence="3">The sequence shown here is derived from an EMBL/GenBank/DDBJ whole genome shotgun (WGS) entry which is preliminary data.</text>
</comment>
<reference evidence="3 4" key="1">
    <citation type="journal article" date="2014" name="Int. J. Syst. Evol. Microbiol.">
        <title>Streptomyces hoynatensis sp. nov., isolated from deep marine sediment.</title>
        <authorList>
            <person name="Veyisoglu A."/>
            <person name="Sahin N."/>
        </authorList>
    </citation>
    <scope>NUCLEOTIDE SEQUENCE [LARGE SCALE GENOMIC DNA]</scope>
    <source>
        <strain evidence="3 4">KCTC 29097</strain>
    </source>
</reference>
<gene>
    <name evidence="3" type="ORF">D7294_08065</name>
</gene>
<dbReference type="CDD" id="cd00009">
    <property type="entry name" value="AAA"/>
    <property type="match status" value="1"/>
</dbReference>
<dbReference type="Gene3D" id="3.40.50.300">
    <property type="entry name" value="P-loop containing nucleotide triphosphate hydrolases"/>
    <property type="match status" value="1"/>
</dbReference>
<dbReference type="Proteomes" id="UP000272474">
    <property type="component" value="Unassembled WGS sequence"/>
</dbReference>
<evidence type="ECO:0000256" key="1">
    <source>
        <dbReference type="SAM" id="Coils"/>
    </source>
</evidence>
<evidence type="ECO:0000259" key="2">
    <source>
        <dbReference type="SMART" id="SM00382"/>
    </source>
</evidence>
<dbReference type="InterPro" id="IPR050513">
    <property type="entry name" value="RavA_ATPases"/>
</dbReference>
<dbReference type="InterPro" id="IPR003593">
    <property type="entry name" value="AAA+_ATPase"/>
</dbReference>
<dbReference type="InterPro" id="IPR041538">
    <property type="entry name" value="RavA-like_AAA_lid"/>
</dbReference>
<keyword evidence="4" id="KW-1185">Reference proteome</keyword>
<keyword evidence="1" id="KW-0175">Coiled coil</keyword>
<dbReference type="PANTHER" id="PTHR32204:SF0">
    <property type="entry name" value="ATPASE RAVA"/>
    <property type="match status" value="1"/>
</dbReference>
<feature type="domain" description="AAA+ ATPase" evidence="2">
    <location>
        <begin position="52"/>
        <end position="195"/>
    </location>
</feature>
<dbReference type="AlphaFoldDB" id="A0A3A9ZCJ8"/>
<evidence type="ECO:0000313" key="3">
    <source>
        <dbReference type="EMBL" id="RKN45037.1"/>
    </source>
</evidence>
<dbReference type="RefSeq" id="WP_120677032.1">
    <property type="nucleotide sequence ID" value="NZ_RBAL01000003.1"/>
</dbReference>
<organism evidence="3 4">
    <name type="scientific">Streptomyces hoynatensis</name>
    <dbReference type="NCBI Taxonomy" id="1141874"/>
    <lineage>
        <taxon>Bacteria</taxon>
        <taxon>Bacillati</taxon>
        <taxon>Actinomycetota</taxon>
        <taxon>Actinomycetes</taxon>
        <taxon>Kitasatosporales</taxon>
        <taxon>Streptomycetaceae</taxon>
        <taxon>Streptomyces</taxon>
    </lineage>
</organism>
<protein>
    <submittedName>
        <fullName evidence="3">ATPase</fullName>
    </submittedName>
</protein>
<evidence type="ECO:0000313" key="4">
    <source>
        <dbReference type="Proteomes" id="UP000272474"/>
    </source>
</evidence>
<sequence>MDTPDTPDGRGPADVTDPKETAARLRAIGEELSERFYERADVVRTLLVTLLAGQHSLLLGPPGTAKSEMARELAGRVEGAAYWEILLSKFTAPTRMFGPIDVAALARGEYRQVYDGRATTAHIAFIDEIFKCSTAALNETLGYLNERIYHPESGGQPIRCPLIGAITASNELPGEEDAAAIYDRLLVRIEVGYLEDPANFAALVRSAVGPRAAPKRTTVDLADLRHAVTRAVPAVDVPDPIVDAVCTLRAALRRRELIASDRRWRQAVGLLQASAHLDGRQAVAETDLQVLTHVLWDSPAQRPAVEREVLHLVNPDAREALDLADTIEELEAQLDAMAGQSREALSEWVIKKAHHRLAMAGKRLEQLREEAALAGRSTAAIDRVTGRQRAVRARVLTEALGMDASMVQAQL</sequence>
<accession>A0A3A9ZCJ8</accession>
<dbReference type="SMART" id="SM00382">
    <property type="entry name" value="AAA"/>
    <property type="match status" value="1"/>
</dbReference>
<dbReference type="Pfam" id="PF17868">
    <property type="entry name" value="AAA_lid_8"/>
    <property type="match status" value="1"/>
</dbReference>
<name>A0A3A9ZCJ8_9ACTN</name>
<dbReference type="InterPro" id="IPR045427">
    <property type="entry name" value="MoxR"/>
</dbReference>
<dbReference type="PANTHER" id="PTHR32204">
    <property type="entry name" value="ATPASE RAVA"/>
    <property type="match status" value="1"/>
</dbReference>
<dbReference type="InterPro" id="IPR027417">
    <property type="entry name" value="P-loop_NTPase"/>
</dbReference>
<dbReference type="Pfam" id="PF20030">
    <property type="entry name" value="bpMoxR"/>
    <property type="match status" value="1"/>
</dbReference>
<dbReference type="EMBL" id="RBAL01000003">
    <property type="protein sequence ID" value="RKN45037.1"/>
    <property type="molecule type" value="Genomic_DNA"/>
</dbReference>
<dbReference type="OrthoDB" id="1814213at2"/>